<reference evidence="2" key="1">
    <citation type="submission" date="2020-06" db="EMBL/GenBank/DDBJ databases">
        <authorList>
            <consortium name="Plant Systems Biology data submission"/>
        </authorList>
    </citation>
    <scope>NUCLEOTIDE SEQUENCE</scope>
    <source>
        <strain evidence="2">D6</strain>
    </source>
</reference>
<organism evidence="2 3">
    <name type="scientific">Seminavis robusta</name>
    <dbReference type="NCBI Taxonomy" id="568900"/>
    <lineage>
        <taxon>Eukaryota</taxon>
        <taxon>Sar</taxon>
        <taxon>Stramenopiles</taxon>
        <taxon>Ochrophyta</taxon>
        <taxon>Bacillariophyta</taxon>
        <taxon>Bacillariophyceae</taxon>
        <taxon>Bacillariophycidae</taxon>
        <taxon>Naviculales</taxon>
        <taxon>Naviculaceae</taxon>
        <taxon>Seminavis</taxon>
    </lineage>
</organism>
<dbReference type="Proteomes" id="UP001153069">
    <property type="component" value="Unassembled WGS sequence"/>
</dbReference>
<sequence>MILDSQQKPGTASTAMFDMLLDANNPTKYTETSFDEDILLNDEDEHDNVLMSSISLDDSASFLTIDDDDDVEEESEDTTEKSSSSTLPLLHQVFPDETLFDAKEQRFEWDDDFSILKKLRRTRLSTVVEDDNQER</sequence>
<accession>A0A9N8D898</accession>
<evidence type="ECO:0000313" key="3">
    <source>
        <dbReference type="Proteomes" id="UP001153069"/>
    </source>
</evidence>
<name>A0A9N8D898_9STRA</name>
<keyword evidence="3" id="KW-1185">Reference proteome</keyword>
<feature type="region of interest" description="Disordered" evidence="1">
    <location>
        <begin position="68"/>
        <end position="88"/>
    </location>
</feature>
<evidence type="ECO:0000313" key="2">
    <source>
        <dbReference type="EMBL" id="CAB9496034.1"/>
    </source>
</evidence>
<comment type="caution">
    <text evidence="2">The sequence shown here is derived from an EMBL/GenBank/DDBJ whole genome shotgun (WGS) entry which is preliminary data.</text>
</comment>
<gene>
    <name evidence="2" type="ORF">SEMRO_1_G000130.1</name>
</gene>
<dbReference type="EMBL" id="CAICTM010000001">
    <property type="protein sequence ID" value="CAB9496034.1"/>
    <property type="molecule type" value="Genomic_DNA"/>
</dbReference>
<feature type="compositionally biased region" description="Acidic residues" evidence="1">
    <location>
        <begin position="68"/>
        <end position="77"/>
    </location>
</feature>
<protein>
    <submittedName>
        <fullName evidence="2">Uncharacterized protein</fullName>
    </submittedName>
</protein>
<dbReference type="AlphaFoldDB" id="A0A9N8D898"/>
<proteinExistence type="predicted"/>
<evidence type="ECO:0000256" key="1">
    <source>
        <dbReference type="SAM" id="MobiDB-lite"/>
    </source>
</evidence>